<proteinExistence type="predicted"/>
<gene>
    <name evidence="2" type="ORF">N7515_003010</name>
</gene>
<feature type="compositionally biased region" description="Pro residues" evidence="1">
    <location>
        <begin position="40"/>
        <end position="52"/>
    </location>
</feature>
<evidence type="ECO:0000256" key="1">
    <source>
        <dbReference type="SAM" id="MobiDB-lite"/>
    </source>
</evidence>
<reference evidence="2" key="1">
    <citation type="submission" date="2022-11" db="EMBL/GenBank/DDBJ databases">
        <authorList>
            <person name="Petersen C."/>
        </authorList>
    </citation>
    <scope>NUCLEOTIDE SEQUENCE</scope>
    <source>
        <strain evidence="2">IBT 22155</strain>
    </source>
</reference>
<dbReference type="Proteomes" id="UP001149079">
    <property type="component" value="Unassembled WGS sequence"/>
</dbReference>
<organism evidence="2 3">
    <name type="scientific">Penicillium bovifimosum</name>
    <dbReference type="NCBI Taxonomy" id="126998"/>
    <lineage>
        <taxon>Eukaryota</taxon>
        <taxon>Fungi</taxon>
        <taxon>Dikarya</taxon>
        <taxon>Ascomycota</taxon>
        <taxon>Pezizomycotina</taxon>
        <taxon>Eurotiomycetes</taxon>
        <taxon>Eurotiomycetidae</taxon>
        <taxon>Eurotiales</taxon>
        <taxon>Aspergillaceae</taxon>
        <taxon>Penicillium</taxon>
    </lineage>
</organism>
<dbReference type="EMBL" id="JAPQKL010000002">
    <property type="protein sequence ID" value="KAJ5144223.1"/>
    <property type="molecule type" value="Genomic_DNA"/>
</dbReference>
<feature type="compositionally biased region" description="Polar residues" evidence="1">
    <location>
        <begin position="159"/>
        <end position="174"/>
    </location>
</feature>
<dbReference type="GeneID" id="81402924"/>
<protein>
    <submittedName>
        <fullName evidence="2">Uncharacterized protein</fullName>
    </submittedName>
</protein>
<sequence length="360" mass="39678">MDLQLIRQGEASKDKNPGSPSMYLLPVRLSPWDPDEEPEQPAPTQPSPPPTRGHPNIQHEEKRGLRQRYSSVSFMNVIDPRLRGPFAYPVVPQPGTSLASSLAARGPSPVGLCTVTAATQTPNVELTASLKLTRGEIGESVVEVKGLSSLKRVRFNLPEPSQYTTEQPVPTSTGFAIPPSTRRSSSMEASFSSSGSPSKPTIKSVSSPVTPQHPASISTSPLRSGHPVPTSWQSASKSDKMMSLMRQTADATSISWVETVKIWNDHRELGSNEITSIVLRRLWSHMRTQIGAWPGFDDARLEAVHEYMKMNEEAFVQVARDLSMEFGWGISRLVCKARYETLKAMGKISRKGKGRSQREY</sequence>
<accession>A0A9W9HCM0</accession>
<dbReference type="AlphaFoldDB" id="A0A9W9HCM0"/>
<comment type="caution">
    <text evidence="2">The sequence shown here is derived from an EMBL/GenBank/DDBJ whole genome shotgun (WGS) entry which is preliminary data.</text>
</comment>
<name>A0A9W9HCM0_9EURO</name>
<dbReference type="RefSeq" id="XP_056525867.1">
    <property type="nucleotide sequence ID" value="XM_056663754.1"/>
</dbReference>
<evidence type="ECO:0000313" key="2">
    <source>
        <dbReference type="EMBL" id="KAJ5144223.1"/>
    </source>
</evidence>
<keyword evidence="3" id="KW-1185">Reference proteome</keyword>
<reference evidence="2" key="2">
    <citation type="journal article" date="2023" name="IMA Fungus">
        <title>Comparative genomic study of the Penicillium genus elucidates a diverse pangenome and 15 lateral gene transfer events.</title>
        <authorList>
            <person name="Petersen C."/>
            <person name="Sorensen T."/>
            <person name="Nielsen M.R."/>
            <person name="Sondergaard T.E."/>
            <person name="Sorensen J.L."/>
            <person name="Fitzpatrick D.A."/>
            <person name="Frisvad J.C."/>
            <person name="Nielsen K.L."/>
        </authorList>
    </citation>
    <scope>NUCLEOTIDE SEQUENCE</scope>
    <source>
        <strain evidence="2">IBT 22155</strain>
    </source>
</reference>
<evidence type="ECO:0000313" key="3">
    <source>
        <dbReference type="Proteomes" id="UP001149079"/>
    </source>
</evidence>
<feature type="region of interest" description="Disordered" evidence="1">
    <location>
        <begin position="159"/>
        <end position="240"/>
    </location>
</feature>
<feature type="compositionally biased region" description="Low complexity" evidence="1">
    <location>
        <begin position="180"/>
        <end position="204"/>
    </location>
</feature>
<feature type="compositionally biased region" description="Polar residues" evidence="1">
    <location>
        <begin position="205"/>
        <end position="222"/>
    </location>
</feature>
<feature type="region of interest" description="Disordered" evidence="1">
    <location>
        <begin position="1"/>
        <end position="68"/>
    </location>
</feature>